<dbReference type="PANTHER" id="PTHR48041">
    <property type="entry name" value="ABC TRANSPORTER G FAMILY MEMBER 28"/>
    <property type="match status" value="1"/>
</dbReference>
<keyword evidence="12" id="KW-1185">Reference proteome</keyword>
<dbReference type="Pfam" id="PF01061">
    <property type="entry name" value="ABC2_membrane"/>
    <property type="match status" value="1"/>
</dbReference>
<feature type="domain" description="ABC transporter" evidence="10">
    <location>
        <begin position="58"/>
        <end position="297"/>
    </location>
</feature>
<dbReference type="InterPro" id="IPR017871">
    <property type="entry name" value="ABC_transporter-like_CS"/>
</dbReference>
<gene>
    <name evidence="11" type="ORF">WA026_006019</name>
</gene>
<dbReference type="AlphaFoldDB" id="A0AAW1THS2"/>
<evidence type="ECO:0000256" key="9">
    <source>
        <dbReference type="SAM" id="Phobius"/>
    </source>
</evidence>
<feature type="transmembrane region" description="Helical" evidence="9">
    <location>
        <begin position="423"/>
        <end position="442"/>
    </location>
</feature>
<evidence type="ECO:0000256" key="1">
    <source>
        <dbReference type="ARBA" id="ARBA00004141"/>
    </source>
</evidence>
<keyword evidence="7 9" id="KW-1133">Transmembrane helix</keyword>
<comment type="subcellular location">
    <subcellularLocation>
        <location evidence="1">Membrane</location>
        <topology evidence="1">Multi-pass membrane protein</topology>
    </subcellularLocation>
</comment>
<feature type="transmembrane region" description="Helical" evidence="9">
    <location>
        <begin position="531"/>
        <end position="550"/>
    </location>
</feature>
<dbReference type="GO" id="GO:0005886">
    <property type="term" value="C:plasma membrane"/>
    <property type="evidence" value="ECO:0007669"/>
    <property type="project" value="TreeGrafter"/>
</dbReference>
<comment type="similarity">
    <text evidence="2">Belongs to the ABC transporter superfamily. ABCG family. Eye pigment precursor importer (TC 3.A.1.204) subfamily.</text>
</comment>
<dbReference type="PROSITE" id="PS50893">
    <property type="entry name" value="ABC_TRANSPORTER_2"/>
    <property type="match status" value="1"/>
</dbReference>
<keyword evidence="5" id="KW-0547">Nucleotide-binding</keyword>
<dbReference type="InterPro" id="IPR003593">
    <property type="entry name" value="AAA+_ATPase"/>
</dbReference>
<dbReference type="EMBL" id="JARQZJ010000002">
    <property type="protein sequence ID" value="KAK9869921.1"/>
    <property type="molecule type" value="Genomic_DNA"/>
</dbReference>
<dbReference type="Pfam" id="PF00005">
    <property type="entry name" value="ABC_tran"/>
    <property type="match status" value="1"/>
</dbReference>
<evidence type="ECO:0000256" key="4">
    <source>
        <dbReference type="ARBA" id="ARBA00022692"/>
    </source>
</evidence>
<dbReference type="InterPro" id="IPR013525">
    <property type="entry name" value="ABC2_TM"/>
</dbReference>
<protein>
    <recommendedName>
        <fullName evidence="10">ABC transporter domain-containing protein</fullName>
    </recommendedName>
</protein>
<evidence type="ECO:0000256" key="6">
    <source>
        <dbReference type="ARBA" id="ARBA00022840"/>
    </source>
</evidence>
<dbReference type="Proteomes" id="UP001431783">
    <property type="component" value="Unassembled WGS sequence"/>
</dbReference>
<dbReference type="InterPro" id="IPR027417">
    <property type="entry name" value="P-loop_NTPase"/>
</dbReference>
<evidence type="ECO:0000256" key="3">
    <source>
        <dbReference type="ARBA" id="ARBA00022448"/>
    </source>
</evidence>
<evidence type="ECO:0000256" key="8">
    <source>
        <dbReference type="ARBA" id="ARBA00023136"/>
    </source>
</evidence>
<dbReference type="Gene3D" id="3.40.50.300">
    <property type="entry name" value="P-loop containing nucleotide triphosphate hydrolases"/>
    <property type="match status" value="1"/>
</dbReference>
<comment type="caution">
    <text evidence="11">The sequence shown here is derived from an EMBL/GenBank/DDBJ whole genome shotgun (WGS) entry which is preliminary data.</text>
</comment>
<evidence type="ECO:0000256" key="7">
    <source>
        <dbReference type="ARBA" id="ARBA00022989"/>
    </source>
</evidence>
<dbReference type="CDD" id="cd03213">
    <property type="entry name" value="ABCG_EPDR"/>
    <property type="match status" value="1"/>
</dbReference>
<feature type="transmembrane region" description="Helical" evidence="9">
    <location>
        <begin position="463"/>
        <end position="484"/>
    </location>
</feature>
<dbReference type="PROSITE" id="PS00211">
    <property type="entry name" value="ABC_TRANSPORTER_1"/>
    <property type="match status" value="1"/>
</dbReference>
<keyword evidence="6" id="KW-0067">ATP-binding</keyword>
<sequence length="643" mass="72543">MEALIHEAANCAEDSESGIRDKDDADVCEKPSVCFSSNSTNTNHAMFDKLLSQSPVDISFQNIVYNAALGFRKGHKKILHNINGRFPPGQLIGIMGPSGAGKSILLDILSGYRKTGVDGTVLVNGVERDLRSFRKISCYIMQDDRLQPLLTVEENLLIAADLKLPAAISREEKMKIIQQIVEILRLTDSVQTIISELSGGQKKRLSIALELINNPLVMFLDEPTTGLDGVSCNQCLRLLKQLARQGRTIICSIHQPSASMFQVLDQVYVIANGNCLYQGSPANIVQFFEDVDASCPVYHNPADYVIEVACGEYGEEVVHKMLQLMEKGKSLTYVNGAELLPELNVLKERAIEESNNDDDENLQVTSQWNQLKVLLRRSWYKMKRDRTLTYMRIFTNIFIGIMLGIIFWEIGNDASRIKDNYNMLISVMMHHISPMMLLILTFPTEMSILIKEHFNRWYSLKMYFISVTLVDIPLSVLCCIIFTSEVYYMSGQPLELLRFAMFFSICVLIVLIVQSFGLMVGAVFDVVSGNFVGPAIAIPTMMFAGFPIRVRDLPNWLYWGCYVSYLRYALEAMAAAIYGMQRGKLKCPEDADFCIIAAPSDFLDDIGIRGDQFWEDVGALILFVIVFKISAYLLLRRKIMKLR</sequence>
<evidence type="ECO:0000313" key="11">
    <source>
        <dbReference type="EMBL" id="KAK9869921.1"/>
    </source>
</evidence>
<evidence type="ECO:0000256" key="5">
    <source>
        <dbReference type="ARBA" id="ARBA00022741"/>
    </source>
</evidence>
<evidence type="ECO:0000259" key="10">
    <source>
        <dbReference type="PROSITE" id="PS50893"/>
    </source>
</evidence>
<keyword evidence="3" id="KW-0813">Transport</keyword>
<dbReference type="SUPFAM" id="SSF52540">
    <property type="entry name" value="P-loop containing nucleoside triphosphate hydrolases"/>
    <property type="match status" value="1"/>
</dbReference>
<organism evidence="11 12">
    <name type="scientific">Henosepilachna vigintioctopunctata</name>
    <dbReference type="NCBI Taxonomy" id="420089"/>
    <lineage>
        <taxon>Eukaryota</taxon>
        <taxon>Metazoa</taxon>
        <taxon>Ecdysozoa</taxon>
        <taxon>Arthropoda</taxon>
        <taxon>Hexapoda</taxon>
        <taxon>Insecta</taxon>
        <taxon>Pterygota</taxon>
        <taxon>Neoptera</taxon>
        <taxon>Endopterygota</taxon>
        <taxon>Coleoptera</taxon>
        <taxon>Polyphaga</taxon>
        <taxon>Cucujiformia</taxon>
        <taxon>Coccinelloidea</taxon>
        <taxon>Coccinellidae</taxon>
        <taxon>Epilachninae</taxon>
        <taxon>Epilachnini</taxon>
        <taxon>Henosepilachna</taxon>
    </lineage>
</organism>
<feature type="transmembrane region" description="Helical" evidence="9">
    <location>
        <begin position="390"/>
        <end position="411"/>
    </location>
</feature>
<dbReference type="GO" id="GO:0016887">
    <property type="term" value="F:ATP hydrolysis activity"/>
    <property type="evidence" value="ECO:0007669"/>
    <property type="project" value="InterPro"/>
</dbReference>
<feature type="transmembrane region" description="Helical" evidence="9">
    <location>
        <begin position="617"/>
        <end position="635"/>
    </location>
</feature>
<dbReference type="InterPro" id="IPR050352">
    <property type="entry name" value="ABCG_transporters"/>
</dbReference>
<name>A0AAW1THS2_9CUCU</name>
<dbReference type="GO" id="GO:0005524">
    <property type="term" value="F:ATP binding"/>
    <property type="evidence" value="ECO:0007669"/>
    <property type="project" value="UniProtKB-KW"/>
</dbReference>
<dbReference type="SMART" id="SM00382">
    <property type="entry name" value="AAA"/>
    <property type="match status" value="1"/>
</dbReference>
<accession>A0AAW1THS2</accession>
<dbReference type="InterPro" id="IPR003439">
    <property type="entry name" value="ABC_transporter-like_ATP-bd"/>
</dbReference>
<evidence type="ECO:0000313" key="12">
    <source>
        <dbReference type="Proteomes" id="UP001431783"/>
    </source>
</evidence>
<dbReference type="PANTHER" id="PTHR48041:SF26">
    <property type="entry name" value="FI22810P1"/>
    <property type="match status" value="1"/>
</dbReference>
<dbReference type="GO" id="GO:0140359">
    <property type="term" value="F:ABC-type transporter activity"/>
    <property type="evidence" value="ECO:0007669"/>
    <property type="project" value="InterPro"/>
</dbReference>
<proteinExistence type="inferred from homology"/>
<keyword evidence="4 9" id="KW-0812">Transmembrane</keyword>
<evidence type="ECO:0000256" key="2">
    <source>
        <dbReference type="ARBA" id="ARBA00005814"/>
    </source>
</evidence>
<dbReference type="FunFam" id="3.40.50.300:FF:001077">
    <property type="entry name" value="Uncharacterized protein, isoform A"/>
    <property type="match status" value="1"/>
</dbReference>
<keyword evidence="8 9" id="KW-0472">Membrane</keyword>
<reference evidence="11 12" key="1">
    <citation type="submission" date="2023-03" db="EMBL/GenBank/DDBJ databases">
        <title>Genome insight into feeding habits of ladybird beetles.</title>
        <authorList>
            <person name="Li H.-S."/>
            <person name="Huang Y.-H."/>
            <person name="Pang H."/>
        </authorList>
    </citation>
    <scope>NUCLEOTIDE SEQUENCE [LARGE SCALE GENOMIC DNA]</scope>
    <source>
        <strain evidence="11">SYSU_2023b</strain>
        <tissue evidence="11">Whole body</tissue>
    </source>
</reference>
<feature type="transmembrane region" description="Helical" evidence="9">
    <location>
        <begin position="496"/>
        <end position="524"/>
    </location>
</feature>